<dbReference type="PANTHER" id="PTHR30531:SF12">
    <property type="entry name" value="FLAGELLAR BIOSYNTHETIC PROTEIN FLHB"/>
    <property type="match status" value="1"/>
</dbReference>
<keyword evidence="7 13" id="KW-1005">Bacterial flagellum biogenesis</keyword>
<sequence>MADSDSSEKTEDPTGKKLEDTRKKGQIARSRELSTTLVLVVSAFMFLFVGGWIAESVFKLTQRMFVLSRDETYDTTHMFGAWGDAISTVSVPVLLYMTVAMLAGIYGSIALGGYNFTWEGAKFKGSKMSPLSGFKRMFGMNGLVELIKSIAKVVVIVGMALGALLFFEDEALHLDLELYPGNIFHALDMLKWAFIMLVCGMIPIALIDVPYQIYKHNKEIKMTKQEVKDERKNSEGDPLVKGRIRRLQYQAATKRMMQEVPQADVVVTNPTHYSVAIKYDDSGNRAPVVVAKGTDELAMHIRKIATANDVPLIPSPMLARAVYYSTEIDGEVPNALFMAVAQVLAHVYQLKAHRAGKGKRPKPLKRDLPIPPELRR</sequence>
<dbReference type="Gene3D" id="3.40.1690.10">
    <property type="entry name" value="secretion proteins EscU"/>
    <property type="match status" value="1"/>
</dbReference>
<proteinExistence type="inferred from homology"/>
<feature type="region of interest" description="Disordered" evidence="14">
    <location>
        <begin position="1"/>
        <end position="23"/>
    </location>
</feature>
<dbReference type="Proteomes" id="UP000056750">
    <property type="component" value="Chromosome"/>
</dbReference>
<evidence type="ECO:0000256" key="5">
    <source>
        <dbReference type="ARBA" id="ARBA00022475"/>
    </source>
</evidence>
<evidence type="ECO:0000256" key="3">
    <source>
        <dbReference type="ARBA" id="ARBA00021622"/>
    </source>
</evidence>
<feature type="transmembrane region" description="Helical" evidence="13">
    <location>
        <begin position="93"/>
        <end position="117"/>
    </location>
</feature>
<accession>A0AAW7Z6C9</accession>
<evidence type="ECO:0000313" key="15">
    <source>
        <dbReference type="EMBL" id="AMJ74429.1"/>
    </source>
</evidence>
<dbReference type="NCBIfam" id="TIGR00328">
    <property type="entry name" value="flhB"/>
    <property type="match status" value="1"/>
</dbReference>
<dbReference type="Pfam" id="PF01312">
    <property type="entry name" value="Bac_export_2"/>
    <property type="match status" value="1"/>
</dbReference>
<comment type="subcellular location">
    <subcellularLocation>
        <location evidence="1">Cell membrane</location>
        <topology evidence="1">Multi-pass membrane protein</topology>
    </subcellularLocation>
</comment>
<reference evidence="15 17" key="1">
    <citation type="submission" date="2015-12" db="EMBL/GenBank/DDBJ databases">
        <title>Intraspecies pangenome expansion in the marine bacterium Alteromonas.</title>
        <authorList>
            <person name="Lopez-Perez M."/>
            <person name="Rodriguez-Valera F."/>
        </authorList>
    </citation>
    <scope>NUCLEOTIDE SEQUENCE [LARGE SCALE GENOMIC DNA]</scope>
    <source>
        <strain evidence="15 17">LMG 21861</strain>
    </source>
</reference>
<dbReference type="EMBL" id="JAUOQI010000015">
    <property type="protein sequence ID" value="MDO6579072.1"/>
    <property type="molecule type" value="Genomic_DNA"/>
</dbReference>
<keyword evidence="16" id="KW-0969">Cilium</keyword>
<dbReference type="InterPro" id="IPR006136">
    <property type="entry name" value="FlhB"/>
</dbReference>
<evidence type="ECO:0000256" key="6">
    <source>
        <dbReference type="ARBA" id="ARBA00022692"/>
    </source>
</evidence>
<keyword evidence="9 13" id="KW-1133">Transmembrane helix</keyword>
<dbReference type="Proteomes" id="UP001170717">
    <property type="component" value="Unassembled WGS sequence"/>
</dbReference>
<dbReference type="PANTHER" id="PTHR30531">
    <property type="entry name" value="FLAGELLAR BIOSYNTHETIC PROTEIN FLHB"/>
    <property type="match status" value="1"/>
</dbReference>
<keyword evidence="16" id="KW-0282">Flagellum</keyword>
<keyword evidence="16" id="KW-0966">Cell projection</keyword>
<evidence type="ECO:0000256" key="4">
    <source>
        <dbReference type="ARBA" id="ARBA00022448"/>
    </source>
</evidence>
<evidence type="ECO:0000256" key="7">
    <source>
        <dbReference type="ARBA" id="ARBA00022795"/>
    </source>
</evidence>
<reference evidence="16" key="2">
    <citation type="submission" date="2023-07" db="EMBL/GenBank/DDBJ databases">
        <title>Genome content predicts the carbon catabolic preferences of heterotrophic bacteria.</title>
        <authorList>
            <person name="Gralka M."/>
        </authorList>
    </citation>
    <scope>NUCLEOTIDE SEQUENCE</scope>
    <source>
        <strain evidence="16">F2M12</strain>
    </source>
</reference>
<comment type="function">
    <text evidence="12 13">Required for formation of the rod structure in the basal body of the flagellar apparatus. Together with FliI and FliH, may constitute the export apparatus of flagellin.</text>
</comment>
<dbReference type="KEGG" id="asq:AVL57_10915"/>
<evidence type="ECO:0000256" key="10">
    <source>
        <dbReference type="ARBA" id="ARBA00023136"/>
    </source>
</evidence>
<feature type="transmembrane region" description="Helical" evidence="13">
    <location>
        <begin position="33"/>
        <end position="54"/>
    </location>
</feature>
<evidence type="ECO:0000256" key="8">
    <source>
        <dbReference type="ARBA" id="ARBA00022927"/>
    </source>
</evidence>
<evidence type="ECO:0000313" key="17">
    <source>
        <dbReference type="Proteomes" id="UP000056750"/>
    </source>
</evidence>
<feature type="transmembrane region" description="Helical" evidence="13">
    <location>
        <begin position="138"/>
        <end position="167"/>
    </location>
</feature>
<keyword evidence="4 13" id="KW-0813">Transport</keyword>
<dbReference type="PRINTS" id="PR00950">
    <property type="entry name" value="TYPE3IMSPROT"/>
</dbReference>
<evidence type="ECO:0000256" key="1">
    <source>
        <dbReference type="ARBA" id="ARBA00004651"/>
    </source>
</evidence>
<dbReference type="InterPro" id="IPR006135">
    <property type="entry name" value="T3SS_substrate_exporter"/>
</dbReference>
<dbReference type="EMBL" id="CP013926">
    <property type="protein sequence ID" value="AMJ74429.1"/>
    <property type="molecule type" value="Genomic_DNA"/>
</dbReference>
<dbReference type="AlphaFoldDB" id="A0AAW7Z6C9"/>
<evidence type="ECO:0000256" key="14">
    <source>
        <dbReference type="SAM" id="MobiDB-lite"/>
    </source>
</evidence>
<evidence type="ECO:0000256" key="12">
    <source>
        <dbReference type="ARBA" id="ARBA00025078"/>
    </source>
</evidence>
<dbReference type="GO" id="GO:0005886">
    <property type="term" value="C:plasma membrane"/>
    <property type="evidence" value="ECO:0007669"/>
    <property type="project" value="UniProtKB-SubCell"/>
</dbReference>
<comment type="similarity">
    <text evidence="2 13">Belongs to the type III secretion exporter family.</text>
</comment>
<gene>
    <name evidence="13 16" type="primary">flhB</name>
    <name evidence="15" type="ORF">AVL57_10915</name>
    <name evidence="16" type="ORF">Q4527_16845</name>
</gene>
<evidence type="ECO:0000256" key="13">
    <source>
        <dbReference type="RuleBase" id="RU364091"/>
    </source>
</evidence>
<evidence type="ECO:0000256" key="11">
    <source>
        <dbReference type="ARBA" id="ARBA00023225"/>
    </source>
</evidence>
<feature type="region of interest" description="Disordered" evidence="14">
    <location>
        <begin position="354"/>
        <end position="376"/>
    </location>
</feature>
<dbReference type="GO" id="GO:0009306">
    <property type="term" value="P:protein secretion"/>
    <property type="evidence" value="ECO:0007669"/>
    <property type="project" value="InterPro"/>
</dbReference>
<name>A0AAW7Z6C9_9ALTE</name>
<keyword evidence="10 13" id="KW-0472">Membrane</keyword>
<evidence type="ECO:0000256" key="2">
    <source>
        <dbReference type="ARBA" id="ARBA00010690"/>
    </source>
</evidence>
<protein>
    <recommendedName>
        <fullName evidence="3 13">Flagellar biosynthetic protein FlhB</fullName>
    </recommendedName>
</protein>
<feature type="compositionally biased region" description="Basic and acidic residues" evidence="14">
    <location>
        <begin position="364"/>
        <end position="376"/>
    </location>
</feature>
<dbReference type="Gene3D" id="6.10.250.2080">
    <property type="match status" value="1"/>
</dbReference>
<dbReference type="SUPFAM" id="SSF160544">
    <property type="entry name" value="EscU C-terminal domain-like"/>
    <property type="match status" value="1"/>
</dbReference>
<feature type="compositionally biased region" description="Basic residues" evidence="14">
    <location>
        <begin position="354"/>
        <end position="363"/>
    </location>
</feature>
<evidence type="ECO:0000256" key="9">
    <source>
        <dbReference type="ARBA" id="ARBA00022989"/>
    </source>
</evidence>
<organism evidence="16 18">
    <name type="scientific">Alteromonas stellipolaris</name>
    <dbReference type="NCBI Taxonomy" id="233316"/>
    <lineage>
        <taxon>Bacteria</taxon>
        <taxon>Pseudomonadati</taxon>
        <taxon>Pseudomonadota</taxon>
        <taxon>Gammaproteobacteria</taxon>
        <taxon>Alteromonadales</taxon>
        <taxon>Alteromonadaceae</taxon>
        <taxon>Alteromonas/Salinimonas group</taxon>
        <taxon>Alteromonas</taxon>
    </lineage>
</organism>
<keyword evidence="11 13" id="KW-1006">Bacterial flagellum protein export</keyword>
<dbReference type="GO" id="GO:0044780">
    <property type="term" value="P:bacterial-type flagellum assembly"/>
    <property type="evidence" value="ECO:0007669"/>
    <property type="project" value="InterPro"/>
</dbReference>
<feature type="transmembrane region" description="Helical" evidence="13">
    <location>
        <begin position="192"/>
        <end position="214"/>
    </location>
</feature>
<keyword evidence="5 13" id="KW-1003">Cell membrane</keyword>
<keyword evidence="17" id="KW-1185">Reference proteome</keyword>
<evidence type="ECO:0000313" key="18">
    <source>
        <dbReference type="Proteomes" id="UP001170717"/>
    </source>
</evidence>
<dbReference type="RefSeq" id="WP_057793297.1">
    <property type="nucleotide sequence ID" value="NZ_CAXIBE010000012.1"/>
</dbReference>
<dbReference type="InterPro" id="IPR029025">
    <property type="entry name" value="T3SS_substrate_exporter_C"/>
</dbReference>
<keyword evidence="6 13" id="KW-0812">Transmembrane</keyword>
<keyword evidence="8 13" id="KW-0653">Protein transport</keyword>
<evidence type="ECO:0000313" key="16">
    <source>
        <dbReference type="EMBL" id="MDO6579072.1"/>
    </source>
</evidence>